<gene>
    <name evidence="1" type="ORF">JHL16_03180</name>
</gene>
<protein>
    <submittedName>
        <fullName evidence="1">Tetratricopeptide repeat protein</fullName>
    </submittedName>
</protein>
<proteinExistence type="predicted"/>
<evidence type="ECO:0000313" key="1">
    <source>
        <dbReference type="EMBL" id="MBK1865343.1"/>
    </source>
</evidence>
<name>A0ACC5QYU0_9HYPH</name>
<dbReference type="Proteomes" id="UP000616151">
    <property type="component" value="Unassembled WGS sequence"/>
</dbReference>
<dbReference type="EMBL" id="JAENHL010000004">
    <property type="protein sequence ID" value="MBK1865343.1"/>
    <property type="molecule type" value="Genomic_DNA"/>
</dbReference>
<sequence length="148" mass="15738">MRHLRPILYAGLFLAVATPAFAVDTPTAATPDLSAIRAHIAAQDFKSAITGLNALVDSGVQNPDVYNLLGYSLRQSGDLTTALTFYQKALDFDPDHKGALEYSGELYVKIGDLGKARANEARLKKLCPQGCEELADLSAAITQAAGTN</sequence>
<comment type="caution">
    <text evidence="1">The sequence shown here is derived from an EMBL/GenBank/DDBJ whole genome shotgun (WGS) entry which is preliminary data.</text>
</comment>
<keyword evidence="2" id="KW-1185">Reference proteome</keyword>
<accession>A0ACC5QYU0</accession>
<evidence type="ECO:0000313" key="2">
    <source>
        <dbReference type="Proteomes" id="UP000616151"/>
    </source>
</evidence>
<organism evidence="1 2">
    <name type="scientific">Taklimakanibacter albus</name>
    <dbReference type="NCBI Taxonomy" id="2800327"/>
    <lineage>
        <taxon>Bacteria</taxon>
        <taxon>Pseudomonadati</taxon>
        <taxon>Pseudomonadota</taxon>
        <taxon>Alphaproteobacteria</taxon>
        <taxon>Hyphomicrobiales</taxon>
        <taxon>Aestuariivirgaceae</taxon>
        <taxon>Taklimakanibacter</taxon>
    </lineage>
</organism>
<reference evidence="1" key="1">
    <citation type="submission" date="2021-01" db="EMBL/GenBank/DDBJ databases">
        <authorList>
            <person name="Sun Q."/>
        </authorList>
    </citation>
    <scope>NUCLEOTIDE SEQUENCE</scope>
    <source>
        <strain evidence="1">YIM B02566</strain>
    </source>
</reference>